<dbReference type="CDD" id="cd16448">
    <property type="entry name" value="RING-H2"/>
    <property type="match status" value="1"/>
</dbReference>
<gene>
    <name evidence="3" type="ORF">N0V87_008570</name>
</gene>
<dbReference type="GO" id="GO:0008270">
    <property type="term" value="F:zinc ion binding"/>
    <property type="evidence" value="ECO:0007669"/>
    <property type="project" value="UniProtKB-KW"/>
</dbReference>
<dbReference type="PROSITE" id="PS50089">
    <property type="entry name" value="ZF_RING_2"/>
    <property type="match status" value="1"/>
</dbReference>
<comment type="caution">
    <text evidence="3">The sequence shown here is derived from an EMBL/GenBank/DDBJ whole genome shotgun (WGS) entry which is preliminary data.</text>
</comment>
<proteinExistence type="predicted"/>
<dbReference type="SUPFAM" id="SSF57850">
    <property type="entry name" value="RING/U-box"/>
    <property type="match status" value="1"/>
</dbReference>
<dbReference type="InterPro" id="IPR013083">
    <property type="entry name" value="Znf_RING/FYVE/PHD"/>
</dbReference>
<evidence type="ECO:0000313" key="3">
    <source>
        <dbReference type="EMBL" id="KAJ4332200.1"/>
    </source>
</evidence>
<dbReference type="AlphaFoldDB" id="A0A9W9BW08"/>
<dbReference type="InterPro" id="IPR001841">
    <property type="entry name" value="Znf_RING"/>
</dbReference>
<name>A0A9W9BW08_9PLEO</name>
<dbReference type="OrthoDB" id="8062037at2759"/>
<sequence length="380" mass="42924">MWQISHSGFLSQIRPTLLWSWDHTPIDSAPKDLLPRTYAHYLDSLPAPRDVGLAFALLYHFAAALPVLLLQVPIDEDIDTFYDRVGDFNTTHSSKFAMNNIPPYLNLIELHNLVVETTIALLFIEQDPTAELNYLGNLLSTSAPKAKKLFSLQEHTWDVTLICLRALLETHFPLFRERWTNADFASFVNGFEDGISNGVNLSVPILPNPDTDFLDLDEYFIYEGNRDGELELEEDVYVPTGPRVPLDAFCQPIPPLSILQEVLCTICGTGVLDVEVGDETVVTGCQHYFHVERLGSWVNDSTMDNANTCPQCRRVMYEARARVLAEDGGERDDSDTEEDELMRYIRQLRGESGPGPAPMIKEELVREVDKVAEDVEDFLC</sequence>
<dbReference type="Proteomes" id="UP001140562">
    <property type="component" value="Unassembled WGS sequence"/>
</dbReference>
<dbReference type="EMBL" id="JAPEUV010000125">
    <property type="protein sequence ID" value="KAJ4332200.1"/>
    <property type="molecule type" value="Genomic_DNA"/>
</dbReference>
<evidence type="ECO:0000313" key="4">
    <source>
        <dbReference type="Proteomes" id="UP001140562"/>
    </source>
</evidence>
<accession>A0A9W9BW08</accession>
<protein>
    <recommendedName>
        <fullName evidence="2">RING-type domain-containing protein</fullName>
    </recommendedName>
</protein>
<feature type="domain" description="RING-type" evidence="2">
    <location>
        <begin position="264"/>
        <end position="313"/>
    </location>
</feature>
<evidence type="ECO:0000259" key="2">
    <source>
        <dbReference type="PROSITE" id="PS50089"/>
    </source>
</evidence>
<keyword evidence="4" id="KW-1185">Reference proteome</keyword>
<keyword evidence="1" id="KW-0479">Metal-binding</keyword>
<keyword evidence="1" id="KW-0862">Zinc</keyword>
<dbReference type="Gene3D" id="3.30.40.10">
    <property type="entry name" value="Zinc/RING finger domain, C3HC4 (zinc finger)"/>
    <property type="match status" value="1"/>
</dbReference>
<organism evidence="3 4">
    <name type="scientific">Didymella glomerata</name>
    <dbReference type="NCBI Taxonomy" id="749621"/>
    <lineage>
        <taxon>Eukaryota</taxon>
        <taxon>Fungi</taxon>
        <taxon>Dikarya</taxon>
        <taxon>Ascomycota</taxon>
        <taxon>Pezizomycotina</taxon>
        <taxon>Dothideomycetes</taxon>
        <taxon>Pleosporomycetidae</taxon>
        <taxon>Pleosporales</taxon>
        <taxon>Pleosporineae</taxon>
        <taxon>Didymellaceae</taxon>
        <taxon>Didymella</taxon>
    </lineage>
</organism>
<reference evidence="3" key="1">
    <citation type="submission" date="2022-10" db="EMBL/GenBank/DDBJ databases">
        <title>Tapping the CABI collections for fungal endophytes: first genome assemblies for Collariella, Neodidymelliopsis, Ascochyta clinopodiicola, Didymella pomorum, Didymosphaeria variabile, Neocosmospora piperis and Neocucurbitaria cava.</title>
        <authorList>
            <person name="Hill R."/>
        </authorList>
    </citation>
    <scope>NUCLEOTIDE SEQUENCE</scope>
    <source>
        <strain evidence="3">IMI 360193</strain>
    </source>
</reference>
<evidence type="ECO:0000256" key="1">
    <source>
        <dbReference type="PROSITE-ProRule" id="PRU00175"/>
    </source>
</evidence>
<keyword evidence="1" id="KW-0863">Zinc-finger</keyword>